<dbReference type="EMBL" id="MU005600">
    <property type="protein sequence ID" value="KAF2679887.1"/>
    <property type="molecule type" value="Genomic_DNA"/>
</dbReference>
<dbReference type="PANTHER" id="PTHR46312:SF2">
    <property type="entry name" value="NUCLEOTIDE-BINDING OLIGOMERIZATION DOMAIN-CONTAINING PROTEIN 2-LIKE"/>
    <property type="match status" value="1"/>
</dbReference>
<keyword evidence="2" id="KW-0472">Membrane</keyword>
<evidence type="ECO:0000313" key="5">
    <source>
        <dbReference type="Proteomes" id="UP000799291"/>
    </source>
</evidence>
<gene>
    <name evidence="4" type="ORF">K458DRAFT_313319</name>
</gene>
<dbReference type="Gene3D" id="3.40.50.1820">
    <property type="entry name" value="alpha/beta hydrolase"/>
    <property type="match status" value="1"/>
</dbReference>
<keyword evidence="2" id="KW-0812">Transmembrane</keyword>
<dbReference type="SUPFAM" id="SSF53474">
    <property type="entry name" value="alpha/beta-Hydrolases"/>
    <property type="match status" value="1"/>
</dbReference>
<keyword evidence="5" id="KW-1185">Reference proteome</keyword>
<dbReference type="PANTHER" id="PTHR46312">
    <property type="entry name" value="NACHT DOMAIN-CONTAINING PROTEIN"/>
    <property type="match status" value="1"/>
</dbReference>
<feature type="transmembrane region" description="Helical" evidence="2">
    <location>
        <begin position="12"/>
        <end position="35"/>
    </location>
</feature>
<evidence type="ECO:0000256" key="1">
    <source>
        <dbReference type="SAM" id="MobiDB-lite"/>
    </source>
</evidence>
<protein>
    <recommendedName>
        <fullName evidence="3">NACHT domain-containing protein</fullName>
    </recommendedName>
</protein>
<feature type="region of interest" description="Disordered" evidence="1">
    <location>
        <begin position="45"/>
        <end position="81"/>
    </location>
</feature>
<dbReference type="InterPro" id="IPR055496">
    <property type="entry name" value="DUF7068"/>
</dbReference>
<dbReference type="InterPro" id="IPR029058">
    <property type="entry name" value="AB_hydrolase_fold"/>
</dbReference>
<keyword evidence="2" id="KW-1133">Transmembrane helix</keyword>
<dbReference type="InterPro" id="IPR007111">
    <property type="entry name" value="NACHT_NTPase"/>
</dbReference>
<evidence type="ECO:0000259" key="3">
    <source>
        <dbReference type="PROSITE" id="PS50837"/>
    </source>
</evidence>
<dbReference type="SUPFAM" id="SSF52540">
    <property type="entry name" value="P-loop containing nucleoside triphosphate hydrolases"/>
    <property type="match status" value="1"/>
</dbReference>
<dbReference type="Gene3D" id="3.40.50.300">
    <property type="entry name" value="P-loop containing nucleotide triphosphate hydrolases"/>
    <property type="match status" value="1"/>
</dbReference>
<accession>A0A6G1INR6</accession>
<name>A0A6G1INR6_9PLEO</name>
<organism evidence="4 5">
    <name type="scientific">Lentithecium fluviatile CBS 122367</name>
    <dbReference type="NCBI Taxonomy" id="1168545"/>
    <lineage>
        <taxon>Eukaryota</taxon>
        <taxon>Fungi</taxon>
        <taxon>Dikarya</taxon>
        <taxon>Ascomycota</taxon>
        <taxon>Pezizomycotina</taxon>
        <taxon>Dothideomycetes</taxon>
        <taxon>Pleosporomycetidae</taxon>
        <taxon>Pleosporales</taxon>
        <taxon>Massarineae</taxon>
        <taxon>Lentitheciaceae</taxon>
        <taxon>Lentithecium</taxon>
    </lineage>
</organism>
<evidence type="ECO:0000256" key="2">
    <source>
        <dbReference type="SAM" id="Phobius"/>
    </source>
</evidence>
<dbReference type="Pfam" id="PF23238">
    <property type="entry name" value="DUF7068"/>
    <property type="match status" value="1"/>
</dbReference>
<reference evidence="4" key="1">
    <citation type="journal article" date="2020" name="Stud. Mycol.">
        <title>101 Dothideomycetes genomes: a test case for predicting lifestyles and emergence of pathogens.</title>
        <authorList>
            <person name="Haridas S."/>
            <person name="Albert R."/>
            <person name="Binder M."/>
            <person name="Bloem J."/>
            <person name="Labutti K."/>
            <person name="Salamov A."/>
            <person name="Andreopoulos B."/>
            <person name="Baker S."/>
            <person name="Barry K."/>
            <person name="Bills G."/>
            <person name="Bluhm B."/>
            <person name="Cannon C."/>
            <person name="Castanera R."/>
            <person name="Culley D."/>
            <person name="Daum C."/>
            <person name="Ezra D."/>
            <person name="Gonzalez J."/>
            <person name="Henrissat B."/>
            <person name="Kuo A."/>
            <person name="Liang C."/>
            <person name="Lipzen A."/>
            <person name="Lutzoni F."/>
            <person name="Magnuson J."/>
            <person name="Mondo S."/>
            <person name="Nolan M."/>
            <person name="Ohm R."/>
            <person name="Pangilinan J."/>
            <person name="Park H.-J."/>
            <person name="Ramirez L."/>
            <person name="Alfaro M."/>
            <person name="Sun H."/>
            <person name="Tritt A."/>
            <person name="Yoshinaga Y."/>
            <person name="Zwiers L.-H."/>
            <person name="Turgeon B."/>
            <person name="Goodwin S."/>
            <person name="Spatafora J."/>
            <person name="Crous P."/>
            <person name="Grigoriev I."/>
        </authorList>
    </citation>
    <scope>NUCLEOTIDE SEQUENCE</scope>
    <source>
        <strain evidence="4">CBS 122367</strain>
    </source>
</reference>
<dbReference type="Proteomes" id="UP000799291">
    <property type="component" value="Unassembled WGS sequence"/>
</dbReference>
<evidence type="ECO:0000313" key="4">
    <source>
        <dbReference type="EMBL" id="KAF2679887.1"/>
    </source>
</evidence>
<dbReference type="InterPro" id="IPR027417">
    <property type="entry name" value="P-loop_NTPase"/>
</dbReference>
<dbReference type="AlphaFoldDB" id="A0A6G1INR6"/>
<feature type="domain" description="NACHT" evidence="3">
    <location>
        <begin position="469"/>
        <end position="600"/>
    </location>
</feature>
<dbReference type="OrthoDB" id="427518at2759"/>
<proteinExistence type="predicted"/>
<dbReference type="PROSITE" id="PS50837">
    <property type="entry name" value="NACHT"/>
    <property type="match status" value="1"/>
</dbReference>
<sequence length="1103" mass="126735">MALANVSHAILLAKWTTVFCVALIGGTIITCLWHLRTLAHANAARQTRRAQDPTPPPQRGAHLRQVYPTKDKPEEEGSGPDIDIIAIHGLDTNSEKTWTWRGSGREVNWLADPDMLPSRVERVRIFTYDWSANLLQPPGLVQKTQNEFAVLLFEEIRSRIQSDPARSEDRPILFIASCLGGIVLMKALVGAGSTYQSVRRATRGIIFLATPFRGTSFQDVAAFAELGLNTWAWIRGREVVKLLTIVKEPTLDFVRLVQNFTSLCQDKDYPCHVATFYEKGKTSLPSKVFPWLPAWLRQEKLLVNESSAGLDMVPQPLPLSRPHILMNKFAHSECTAECKKSCTESEDFGRVSGKIVEMLQKIRESSPREQADAWIRTKHYIADRLKIERLSGDLLPLERCYINLAIVEEPRKTTRHVEERLGEDLSPQTSPFSLAARLRVETPDKNIQVELPSLFDPRKDSNGQTTKPRRILIRGRAGVGKTTLCKKMVHEFACRSEDFRKWNRLFDRVLWIPLRRLKEWSPPRYDLEELFSHEFFATQQNRETRAALAKELRRTVEKGRTLFILDGLDEIARELTRKDFKSDFFETLLKQPNVVITSRPHVLLPANVSPPDLELETVGFFPDQVKEYCQATFTDPKRIEDVQAYLQVHQLIQGLVRIPVQLDALCYTWDSFKGKAVPQTMSAIYRVIEESLWKKDILRLGKRENGELMTKDDIKDADMDQIEHLVDGEVFLLEGLAFTGLCNDVINFGLKHRKAISKEFKLPHKPIPWDTTLPCLSFLRTSDLSEKDDKRDYHFLHLTFQEYFAARYFVRQWKVTQPLKCVKFTKRRELDIELTTETKPNTFLQEHKYDPRYDIFWRLVAGLLDAERKALGFFQAIEKEPRDLLGPTHQRLVMHCLSEVEPKETTFTELQTKLETQLQQWLLFECDFTRDCQLAREMECPEQVLVNALKQASKDARLILLQCLNNRATVPSSVIDVAVPWLDDCASKSLPIEVLQGQADLTEGIVQGIAARLEDEDWYVRRAAIEVLVTQAVLSLEVLSPFVKPLYTNLLQKSFREHLYWCASDRSFIRVGLKHVSLISKPEDQLSAEIQEIQKHLGVPLII</sequence>
<feature type="transmembrane region" description="Helical" evidence="2">
    <location>
        <begin position="172"/>
        <end position="195"/>
    </location>
</feature>
<dbReference type="InterPro" id="IPR003593">
    <property type="entry name" value="AAA+_ATPase"/>
</dbReference>
<dbReference type="Pfam" id="PF05729">
    <property type="entry name" value="NACHT"/>
    <property type="match status" value="1"/>
</dbReference>
<dbReference type="SMART" id="SM00382">
    <property type="entry name" value="AAA"/>
    <property type="match status" value="1"/>
</dbReference>